<proteinExistence type="predicted"/>
<dbReference type="EMBL" id="WIXE01018974">
    <property type="protein sequence ID" value="KAK5970451.1"/>
    <property type="molecule type" value="Genomic_DNA"/>
</dbReference>
<keyword evidence="2" id="KW-1185">Reference proteome</keyword>
<gene>
    <name evidence="1" type="ORF">GCK32_011991</name>
</gene>
<organism evidence="1 2">
    <name type="scientific">Trichostrongylus colubriformis</name>
    <name type="common">Black scour worm</name>
    <dbReference type="NCBI Taxonomy" id="6319"/>
    <lineage>
        <taxon>Eukaryota</taxon>
        <taxon>Metazoa</taxon>
        <taxon>Ecdysozoa</taxon>
        <taxon>Nematoda</taxon>
        <taxon>Chromadorea</taxon>
        <taxon>Rhabditida</taxon>
        <taxon>Rhabditina</taxon>
        <taxon>Rhabditomorpha</taxon>
        <taxon>Strongyloidea</taxon>
        <taxon>Trichostrongylidae</taxon>
        <taxon>Trichostrongylus</taxon>
    </lineage>
</organism>
<reference evidence="1 2" key="1">
    <citation type="submission" date="2019-10" db="EMBL/GenBank/DDBJ databases">
        <title>Assembly and Annotation for the nematode Trichostrongylus colubriformis.</title>
        <authorList>
            <person name="Martin J."/>
        </authorList>
    </citation>
    <scope>NUCLEOTIDE SEQUENCE [LARGE SCALE GENOMIC DNA]</scope>
    <source>
        <strain evidence="1">G859</strain>
        <tissue evidence="1">Whole worm</tissue>
    </source>
</reference>
<name>A0AAN8EZX3_TRICO</name>
<sequence>MSDEGELEVTSNNTFELASAFSFSLNHRILLNGATSARIEPDTKQTLVAVTASNKIILRNNESTLHIPDKIKCITTAPFGDGYDYIVVEETYLMAYNASR</sequence>
<accession>A0AAN8EZX3</accession>
<evidence type="ECO:0000313" key="2">
    <source>
        <dbReference type="Proteomes" id="UP001331761"/>
    </source>
</evidence>
<evidence type="ECO:0000313" key="1">
    <source>
        <dbReference type="EMBL" id="KAK5970451.1"/>
    </source>
</evidence>
<comment type="caution">
    <text evidence="1">The sequence shown here is derived from an EMBL/GenBank/DDBJ whole genome shotgun (WGS) entry which is preliminary data.</text>
</comment>
<dbReference type="Proteomes" id="UP001331761">
    <property type="component" value="Unassembled WGS sequence"/>
</dbReference>
<protein>
    <submittedName>
        <fullName evidence="1">Uncharacterized protein</fullName>
    </submittedName>
</protein>
<dbReference type="AlphaFoldDB" id="A0AAN8EZX3"/>